<reference evidence="1 2" key="1">
    <citation type="journal article" date="2012" name="PLoS Pathog.">
        <title>Diverse lifestyles and strategies of plant pathogenesis encoded in the genomes of eighteen Dothideomycetes fungi.</title>
        <authorList>
            <person name="Ohm R.A."/>
            <person name="Feau N."/>
            <person name="Henrissat B."/>
            <person name="Schoch C.L."/>
            <person name="Horwitz B.A."/>
            <person name="Barry K.W."/>
            <person name="Condon B.J."/>
            <person name="Copeland A.C."/>
            <person name="Dhillon B."/>
            <person name="Glaser F."/>
            <person name="Hesse C.N."/>
            <person name="Kosti I."/>
            <person name="LaButti K."/>
            <person name="Lindquist E.A."/>
            <person name="Lucas S."/>
            <person name="Salamov A.A."/>
            <person name="Bradshaw R.E."/>
            <person name="Ciuffetti L."/>
            <person name="Hamelin R.C."/>
            <person name="Kema G.H.J."/>
            <person name="Lawrence C."/>
            <person name="Scott J.A."/>
            <person name="Spatafora J.W."/>
            <person name="Turgeon B.G."/>
            <person name="de Wit P.J.G.M."/>
            <person name="Zhong S."/>
            <person name="Goodwin S.B."/>
            <person name="Grigoriev I.V."/>
        </authorList>
    </citation>
    <scope>NUCLEOTIDE SEQUENCE [LARGE SCALE GENOMIC DNA]</scope>
    <source>
        <strain evidence="1 2">SO2202</strain>
    </source>
</reference>
<evidence type="ECO:0000313" key="1">
    <source>
        <dbReference type="EMBL" id="EMF14363.1"/>
    </source>
</evidence>
<sequence length="248" mass="28128">MMPTVPLSMATRIPPAADEGGRVIRVTRHVQYPADHMFLSSREPSEIMQYARDATMARGRILYEVIDAYRGQNGVIGYIVPASILSEAIQNGRKINGSAQHRHHLSQKERAAFADARRTVLDQFPGIDETAVRLVVERLLRPHGTHITRSNMEKAVVDYIIYMWTSYRFRVDQGESKASAMEAVKPRVRELLKTWLAPNVPTAGLYDLWRRWDLLDARMEGFHPSSALTYYAGKETMANLVGRSRAFA</sequence>
<name>M3CKR7_SPHMS</name>
<accession>M3CKR7</accession>
<dbReference type="OrthoDB" id="3942661at2759"/>
<dbReference type="Proteomes" id="UP000016931">
    <property type="component" value="Unassembled WGS sequence"/>
</dbReference>
<dbReference type="EMBL" id="KB456262">
    <property type="protein sequence ID" value="EMF14363.1"/>
    <property type="molecule type" value="Genomic_DNA"/>
</dbReference>
<dbReference type="AlphaFoldDB" id="M3CKR7"/>
<dbReference type="RefSeq" id="XP_016762484.1">
    <property type="nucleotide sequence ID" value="XM_016900649.1"/>
</dbReference>
<dbReference type="GeneID" id="27897786"/>
<keyword evidence="2" id="KW-1185">Reference proteome</keyword>
<organism evidence="1 2">
    <name type="scientific">Sphaerulina musiva (strain SO2202)</name>
    <name type="common">Poplar stem canker fungus</name>
    <name type="synonym">Septoria musiva</name>
    <dbReference type="NCBI Taxonomy" id="692275"/>
    <lineage>
        <taxon>Eukaryota</taxon>
        <taxon>Fungi</taxon>
        <taxon>Dikarya</taxon>
        <taxon>Ascomycota</taxon>
        <taxon>Pezizomycotina</taxon>
        <taxon>Dothideomycetes</taxon>
        <taxon>Dothideomycetidae</taxon>
        <taxon>Mycosphaerellales</taxon>
        <taxon>Mycosphaerellaceae</taxon>
        <taxon>Sphaerulina</taxon>
    </lineage>
</organism>
<evidence type="ECO:0000313" key="2">
    <source>
        <dbReference type="Proteomes" id="UP000016931"/>
    </source>
</evidence>
<dbReference type="HOGENOM" id="CLU_1120703_0_0_1"/>
<gene>
    <name evidence="1" type="ORF">SEPMUDRAFT_106690</name>
</gene>
<proteinExistence type="predicted"/>
<protein>
    <submittedName>
        <fullName evidence="1">Uncharacterized protein</fullName>
    </submittedName>
</protein>